<dbReference type="Gene3D" id="3.40.50.300">
    <property type="entry name" value="P-loop containing nucleotide triphosphate hydrolases"/>
    <property type="match status" value="1"/>
</dbReference>
<dbReference type="InterPro" id="IPR007111">
    <property type="entry name" value="NACHT_NTPase"/>
</dbReference>
<name>A0A345XJM8_9ACTN</name>
<evidence type="ECO:0000259" key="3">
    <source>
        <dbReference type="PROSITE" id="PS50837"/>
    </source>
</evidence>
<evidence type="ECO:0000313" key="4">
    <source>
        <dbReference type="EMBL" id="AXK31844.1"/>
    </source>
</evidence>
<dbReference type="Pfam" id="PF05729">
    <property type="entry name" value="NACHT"/>
    <property type="match status" value="1"/>
</dbReference>
<feature type="transmembrane region" description="Helical" evidence="2">
    <location>
        <begin position="531"/>
        <end position="559"/>
    </location>
</feature>
<proteinExistence type="predicted"/>
<evidence type="ECO:0000256" key="1">
    <source>
        <dbReference type="SAM" id="MobiDB-lite"/>
    </source>
</evidence>
<feature type="transmembrane region" description="Helical" evidence="2">
    <location>
        <begin position="461"/>
        <end position="481"/>
    </location>
</feature>
<dbReference type="SUPFAM" id="SSF52540">
    <property type="entry name" value="P-loop containing nucleoside triphosphate hydrolases"/>
    <property type="match status" value="1"/>
</dbReference>
<keyword evidence="5" id="KW-1185">Reference proteome</keyword>
<dbReference type="AlphaFoldDB" id="A0A345XJM8"/>
<organism evidence="4 5">
    <name type="scientific">Streptomyces armeniacus</name>
    <dbReference type="NCBI Taxonomy" id="83291"/>
    <lineage>
        <taxon>Bacteria</taxon>
        <taxon>Bacillati</taxon>
        <taxon>Actinomycetota</taxon>
        <taxon>Actinomycetes</taxon>
        <taxon>Kitasatosporales</taxon>
        <taxon>Streptomycetaceae</taxon>
        <taxon>Streptomyces</taxon>
    </lineage>
</organism>
<dbReference type="PROSITE" id="PS50837">
    <property type="entry name" value="NACHT"/>
    <property type="match status" value="1"/>
</dbReference>
<evidence type="ECO:0000256" key="2">
    <source>
        <dbReference type="SAM" id="Phobius"/>
    </source>
</evidence>
<dbReference type="KEGG" id="sarm:DVA86_03460"/>
<keyword evidence="2" id="KW-1133">Transmembrane helix</keyword>
<dbReference type="Proteomes" id="UP000254425">
    <property type="component" value="Chromosome"/>
</dbReference>
<reference evidence="4 5" key="1">
    <citation type="submission" date="2018-07" db="EMBL/GenBank/DDBJ databases">
        <title>Draft genome of the type strain Streptomyces armeniacus ATCC 15676.</title>
        <authorList>
            <person name="Labana P."/>
            <person name="Gosse J.T."/>
            <person name="Boddy C.N."/>
        </authorList>
    </citation>
    <scope>NUCLEOTIDE SEQUENCE [LARGE SCALE GENOMIC DNA]</scope>
    <source>
        <strain evidence="4 5">ATCC 15676</strain>
    </source>
</reference>
<dbReference type="EMBL" id="CP031320">
    <property type="protein sequence ID" value="AXK31844.1"/>
    <property type="molecule type" value="Genomic_DNA"/>
</dbReference>
<feature type="transmembrane region" description="Helical" evidence="2">
    <location>
        <begin position="571"/>
        <end position="595"/>
    </location>
</feature>
<dbReference type="InterPro" id="IPR027417">
    <property type="entry name" value="P-loop_NTPase"/>
</dbReference>
<evidence type="ECO:0000313" key="5">
    <source>
        <dbReference type="Proteomes" id="UP000254425"/>
    </source>
</evidence>
<sequence>MAEVPCLTRKFRMRRSSLWHCGAMARIVGQVWRRRSRLVLFALLAFASLWLGWALIRADQDSAQELTGMAGMFAGLWSLGAAVAQLLPPPPPPPDADEAADRLAATVQEQWWDEVSARELREPQVIPLAWAATRRPVAAPPETVVSTVEGRVLRLSLQGRLEGDFPAAAARLAEGYRQVSSGRLVVLGEPGAGKTVLALMLTLGLLDDRPARTPVPVLLSVSSWDPVNDSLDDWIVDTLATSYYGGRSQVPRLLLDRRMLLPVLDGLDEIPEVARRTAVRALNEACGEGRGVVVTCRAAEYQDVIEGGSPALRRAPVVEVAPVAVPDAVAYLNEVNWPEGVDWEPVHAHVREHPDGPVATALSTPLALSLARAVYRHCGLDPTELLEFNGRHAVEDHLVDHIIPAAYAPPPGTLPGQGDGDWQREARQAEKWLTYLATYLHRHRERDLAWWHMSSRLLSRWAGLLVGIGIGMLTMLGMAAVRVAGQDVNYEIVLAFGLVAAVLAMLTWYAAPPDRRPGRVSLSFRGSLRRLWGGFRTGFVLASLVAVTVLGTVGIVMTFTDGWSSQTLAEFLRIAAFVLGAVIALGLAFAVYAWLDAPSAHSTHAAPLDLVRQDRSSSLAGAGLAGTVLGASALPLITLTVSVVYMVFLALTGWSAEPRFTDVLPRVIDETGATTPPSRPSPPPCCPGPSSRC</sequence>
<gene>
    <name evidence="4" type="ORF">DVA86_03460</name>
</gene>
<feature type="region of interest" description="Disordered" evidence="1">
    <location>
        <begin position="671"/>
        <end position="693"/>
    </location>
</feature>
<accession>A0A345XJM8</accession>
<feature type="transmembrane region" description="Helical" evidence="2">
    <location>
        <begin position="624"/>
        <end position="651"/>
    </location>
</feature>
<feature type="compositionally biased region" description="Pro residues" evidence="1">
    <location>
        <begin position="677"/>
        <end position="687"/>
    </location>
</feature>
<keyword evidence="2" id="KW-0472">Membrane</keyword>
<keyword evidence="2" id="KW-0812">Transmembrane</keyword>
<feature type="transmembrane region" description="Helical" evidence="2">
    <location>
        <begin position="493"/>
        <end position="511"/>
    </location>
</feature>
<protein>
    <submittedName>
        <fullName evidence="4">NACHT domain-containing protein</fullName>
    </submittedName>
</protein>
<feature type="domain" description="NACHT" evidence="3">
    <location>
        <begin position="182"/>
        <end position="270"/>
    </location>
</feature>